<reference evidence="2" key="1">
    <citation type="journal article" date="2019" name="Int. J. Syst. Evol. Microbiol.">
        <title>The Global Catalogue of Microorganisms (GCM) 10K type strain sequencing project: providing services to taxonomists for standard genome sequencing and annotation.</title>
        <authorList>
            <consortium name="The Broad Institute Genomics Platform"/>
            <consortium name="The Broad Institute Genome Sequencing Center for Infectious Disease"/>
            <person name="Wu L."/>
            <person name="Ma J."/>
        </authorList>
    </citation>
    <scope>NUCLEOTIDE SEQUENCE [LARGE SCALE GENOMIC DNA]</scope>
    <source>
        <strain evidence="2">DFY28</strain>
    </source>
</reference>
<gene>
    <name evidence="1" type="ORF">ACFSC0_19125</name>
</gene>
<evidence type="ECO:0008006" key="3">
    <source>
        <dbReference type="Google" id="ProtNLM"/>
    </source>
</evidence>
<evidence type="ECO:0000313" key="1">
    <source>
        <dbReference type="EMBL" id="MFD1785519.1"/>
    </source>
</evidence>
<dbReference type="Gene3D" id="1.25.40.10">
    <property type="entry name" value="Tetratricopeptide repeat domain"/>
    <property type="match status" value="1"/>
</dbReference>
<protein>
    <recommendedName>
        <fullName evidence="3">Sel1 repeat family protein</fullName>
    </recommendedName>
</protein>
<accession>A0ABW4N5W5</accession>
<keyword evidence="2" id="KW-1185">Reference proteome</keyword>
<organism evidence="1 2">
    <name type="scientific">Phenylobacterium terrae</name>
    <dbReference type="NCBI Taxonomy" id="2665495"/>
    <lineage>
        <taxon>Bacteria</taxon>
        <taxon>Pseudomonadati</taxon>
        <taxon>Pseudomonadota</taxon>
        <taxon>Alphaproteobacteria</taxon>
        <taxon>Caulobacterales</taxon>
        <taxon>Caulobacteraceae</taxon>
        <taxon>Phenylobacterium</taxon>
    </lineage>
</organism>
<dbReference type="RefSeq" id="WP_377281579.1">
    <property type="nucleotide sequence ID" value="NZ_JBHRSI010000004.1"/>
</dbReference>
<dbReference type="Proteomes" id="UP001597237">
    <property type="component" value="Unassembled WGS sequence"/>
</dbReference>
<evidence type="ECO:0000313" key="2">
    <source>
        <dbReference type="Proteomes" id="UP001597237"/>
    </source>
</evidence>
<dbReference type="InterPro" id="IPR011990">
    <property type="entry name" value="TPR-like_helical_dom_sf"/>
</dbReference>
<name>A0ABW4N5W5_9CAUL</name>
<proteinExistence type="predicted"/>
<sequence>MGPTVAEAAALRQLRPMFGIRHVVLAGLLCGLNSGCGDRQPTVEETVFESTGTVYALSSADRDQLVLRARKGDAEAAYRLWQYYDFAGGEDGIPDASDKSNARHWLEAAASRGHEFALFDLAVITAEVDCRQSRDVLQRLSRRGSTQALRSSASSWLQEPVLRC</sequence>
<dbReference type="EMBL" id="JBHUEY010000006">
    <property type="protein sequence ID" value="MFD1785519.1"/>
    <property type="molecule type" value="Genomic_DNA"/>
</dbReference>
<comment type="caution">
    <text evidence="1">The sequence shown here is derived from an EMBL/GenBank/DDBJ whole genome shotgun (WGS) entry which is preliminary data.</text>
</comment>